<dbReference type="Gene3D" id="2.40.50.140">
    <property type="entry name" value="Nucleic acid-binding proteins"/>
    <property type="match status" value="1"/>
</dbReference>
<accession>A0A1Z4JRZ2</accession>
<geneLocation type="plasmid" evidence="1">
    <name>plasmid2</name>
</geneLocation>
<dbReference type="AlphaFoldDB" id="A0A1Z4JRZ2"/>
<dbReference type="EMBL" id="AP018205">
    <property type="protein sequence ID" value="BAY59531.1"/>
    <property type="molecule type" value="Genomic_DNA"/>
</dbReference>
<keyword evidence="1" id="KW-0614">Plasmid</keyword>
<keyword evidence="2" id="KW-1185">Reference proteome</keyword>
<organism evidence="1 2">
    <name type="scientific">Leptolyngbya boryana NIES-2135</name>
    <dbReference type="NCBI Taxonomy" id="1973484"/>
    <lineage>
        <taxon>Bacteria</taxon>
        <taxon>Bacillati</taxon>
        <taxon>Cyanobacteriota</taxon>
        <taxon>Cyanophyceae</taxon>
        <taxon>Leptolyngbyales</taxon>
        <taxon>Leptolyngbyaceae</taxon>
        <taxon>Leptolyngbya group</taxon>
        <taxon>Leptolyngbya</taxon>
    </lineage>
</organism>
<reference evidence="1 2" key="1">
    <citation type="submission" date="2017-06" db="EMBL/GenBank/DDBJ databases">
        <title>Genome sequencing of cyanobaciteial culture collection at National Institute for Environmental Studies (NIES).</title>
        <authorList>
            <person name="Hirose Y."/>
            <person name="Shimura Y."/>
            <person name="Fujisawa T."/>
            <person name="Nakamura Y."/>
            <person name="Kawachi M."/>
        </authorList>
    </citation>
    <scope>NUCLEOTIDE SEQUENCE [LARGE SCALE GENOMIC DNA]</scope>
    <source>
        <strain evidence="1 2">NIES-2135</strain>
        <plasmid evidence="2">Plasmid Plasmid2 dna</plasmid>
    </source>
</reference>
<evidence type="ECO:0000313" key="2">
    <source>
        <dbReference type="Proteomes" id="UP000217895"/>
    </source>
</evidence>
<protein>
    <recommendedName>
        <fullName evidence="3">NfeD-like C-terminal domain-containing protein</fullName>
    </recommendedName>
</protein>
<dbReference type="Proteomes" id="UP000217895">
    <property type="component" value="Plasmid Plasmid2 dna"/>
</dbReference>
<gene>
    <name evidence="1" type="ORF">NIES2135_64080</name>
</gene>
<proteinExistence type="predicted"/>
<sequence length="83" mass="9413">MAVNWFRSSNNIIDGSDNADYECEAVISEVIQQEKAWRVEYLGSWWTAHSIELMVLVPGDIVHVVGRKNITLLITSHVQARSN</sequence>
<name>A0A1Z4JRZ2_LEPBY</name>
<dbReference type="InterPro" id="IPR012340">
    <property type="entry name" value="NA-bd_OB-fold"/>
</dbReference>
<evidence type="ECO:0000313" key="1">
    <source>
        <dbReference type="EMBL" id="BAY59531.1"/>
    </source>
</evidence>
<evidence type="ECO:0008006" key="3">
    <source>
        <dbReference type="Google" id="ProtNLM"/>
    </source>
</evidence>